<dbReference type="GO" id="GO:0006355">
    <property type="term" value="P:regulation of DNA-templated transcription"/>
    <property type="evidence" value="ECO:0007669"/>
    <property type="project" value="InterPro"/>
</dbReference>
<dbReference type="InterPro" id="IPR002145">
    <property type="entry name" value="CopG"/>
</dbReference>
<evidence type="ECO:0000259" key="1">
    <source>
        <dbReference type="Pfam" id="PF01402"/>
    </source>
</evidence>
<dbReference type="Gene3D" id="6.10.10.120">
    <property type="entry name" value="Antitoxin ParD1-like"/>
    <property type="match status" value="1"/>
</dbReference>
<comment type="caution">
    <text evidence="2">The sequence shown here is derived from an EMBL/GenBank/DDBJ whole genome shotgun (WGS) entry which is preliminary data.</text>
</comment>
<protein>
    <recommendedName>
        <fullName evidence="1">Ribbon-helix-helix protein CopG domain-containing protein</fullName>
    </recommendedName>
</protein>
<organism evidence="2 3">
    <name type="scientific">Candidatus Nomurabacteria bacterium GW2011_GWF2_40_12</name>
    <dbReference type="NCBI Taxonomy" id="1618776"/>
    <lineage>
        <taxon>Bacteria</taxon>
        <taxon>Candidatus Nomuraibacteriota</taxon>
    </lineage>
</organism>
<accession>A0A0G0QXN9</accession>
<reference evidence="2 3" key="1">
    <citation type="journal article" date="2015" name="Nature">
        <title>rRNA introns, odd ribosomes, and small enigmatic genomes across a large radiation of phyla.</title>
        <authorList>
            <person name="Brown C.T."/>
            <person name="Hug L.A."/>
            <person name="Thomas B.C."/>
            <person name="Sharon I."/>
            <person name="Castelle C.J."/>
            <person name="Singh A."/>
            <person name="Wilkins M.J."/>
            <person name="Williams K.H."/>
            <person name="Banfield J.F."/>
        </authorList>
    </citation>
    <scope>NUCLEOTIDE SEQUENCE [LARGE SCALE GENOMIC DNA]</scope>
</reference>
<dbReference type="InterPro" id="IPR038296">
    <property type="entry name" value="ParD_sf"/>
</dbReference>
<dbReference type="CDD" id="cd22231">
    <property type="entry name" value="RHH_NikR_HicB-like"/>
    <property type="match status" value="1"/>
</dbReference>
<evidence type="ECO:0000313" key="3">
    <source>
        <dbReference type="Proteomes" id="UP000034301"/>
    </source>
</evidence>
<evidence type="ECO:0000313" key="2">
    <source>
        <dbReference type="EMBL" id="KKR42201.1"/>
    </source>
</evidence>
<gene>
    <name evidence="2" type="ORF">UT78_C0017G0010</name>
</gene>
<dbReference type="AlphaFoldDB" id="A0A0G0QXN9"/>
<dbReference type="Proteomes" id="UP000034301">
    <property type="component" value="Unassembled WGS sequence"/>
</dbReference>
<dbReference type="Pfam" id="PF01402">
    <property type="entry name" value="RHH_1"/>
    <property type="match status" value="1"/>
</dbReference>
<dbReference type="SUPFAM" id="SSF47598">
    <property type="entry name" value="Ribbon-helix-helix"/>
    <property type="match status" value="1"/>
</dbReference>
<proteinExistence type="predicted"/>
<feature type="domain" description="Ribbon-helix-helix protein CopG" evidence="1">
    <location>
        <begin position="5"/>
        <end position="43"/>
    </location>
</feature>
<sequence>MRTTLNISIPPGLKREVEKEVKAGNYASISEFFRDALRSWKEEQLVREIRESQAEIARGEGKVLKSLADLD</sequence>
<name>A0A0G0QXN9_9BACT</name>
<dbReference type="InterPro" id="IPR010985">
    <property type="entry name" value="Ribbon_hlx_hlx"/>
</dbReference>
<dbReference type="EMBL" id="LBYC01000017">
    <property type="protein sequence ID" value="KKR42201.1"/>
    <property type="molecule type" value="Genomic_DNA"/>
</dbReference>